<gene>
    <name evidence="2" type="ORF">SAMN05421781_0872</name>
</gene>
<organism evidence="2 3">
    <name type="scientific">Marinococcus luteus</name>
    <dbReference type="NCBI Taxonomy" id="1122204"/>
    <lineage>
        <taxon>Bacteria</taxon>
        <taxon>Bacillati</taxon>
        <taxon>Bacillota</taxon>
        <taxon>Bacilli</taxon>
        <taxon>Bacillales</taxon>
        <taxon>Bacillaceae</taxon>
        <taxon>Marinococcus</taxon>
    </lineage>
</organism>
<evidence type="ECO:0000313" key="2">
    <source>
        <dbReference type="EMBL" id="SDW21693.1"/>
    </source>
</evidence>
<protein>
    <submittedName>
        <fullName evidence="2">Uncharacterized protein</fullName>
    </submittedName>
</protein>
<accession>A0A1H2RQ99</accession>
<proteinExistence type="predicted"/>
<reference evidence="2 3" key="1">
    <citation type="submission" date="2016-10" db="EMBL/GenBank/DDBJ databases">
        <authorList>
            <person name="de Groot N.N."/>
        </authorList>
    </citation>
    <scope>NUCLEOTIDE SEQUENCE [LARGE SCALE GENOMIC DNA]</scope>
    <source>
        <strain evidence="2 3">DSM 23126</strain>
    </source>
</reference>
<dbReference type="Proteomes" id="UP000199488">
    <property type="component" value="Unassembled WGS sequence"/>
</dbReference>
<keyword evidence="3" id="KW-1185">Reference proteome</keyword>
<name>A0A1H2RQ99_9BACI</name>
<dbReference type="AlphaFoldDB" id="A0A1H2RQ99"/>
<evidence type="ECO:0000256" key="1">
    <source>
        <dbReference type="SAM" id="MobiDB-lite"/>
    </source>
</evidence>
<dbReference type="EMBL" id="FNNC01000001">
    <property type="protein sequence ID" value="SDW21693.1"/>
    <property type="molecule type" value="Genomic_DNA"/>
</dbReference>
<feature type="region of interest" description="Disordered" evidence="1">
    <location>
        <begin position="29"/>
        <end position="53"/>
    </location>
</feature>
<evidence type="ECO:0000313" key="3">
    <source>
        <dbReference type="Proteomes" id="UP000199488"/>
    </source>
</evidence>
<sequence length="53" mass="6200">MKKKNSTDCPKVLAELDEKQARLDKYRKEIREGNNKDVKDLDDLNKPLQNKKG</sequence>
<dbReference type="STRING" id="1122204.SAMN05421781_0872"/>
<feature type="compositionally biased region" description="Basic and acidic residues" evidence="1">
    <location>
        <begin position="29"/>
        <end position="45"/>
    </location>
</feature>
<dbReference type="RefSeq" id="WP_176967639.1">
    <property type="nucleotide sequence ID" value="NZ_FNNC01000001.1"/>
</dbReference>